<dbReference type="NCBIfam" id="TIGR00530">
    <property type="entry name" value="AGP_acyltrn"/>
    <property type="match status" value="1"/>
</dbReference>
<name>A0ABZ2EA31_9BACT</name>
<dbReference type="PANTHER" id="PTHR10434:SF59">
    <property type="entry name" value="1-ACYL-SN-GLYCEROL-3-PHOSPHATE ACYLTRANSFERASE"/>
    <property type="match status" value="1"/>
</dbReference>
<evidence type="ECO:0000256" key="18">
    <source>
        <dbReference type="RuleBase" id="RU361267"/>
    </source>
</evidence>
<keyword evidence="13 19" id="KW-0472">Membrane</keyword>
<keyword evidence="15 18" id="KW-1208">Phospholipid metabolism</keyword>
<keyword evidence="16 18" id="KW-0012">Acyltransferase</keyword>
<evidence type="ECO:0000256" key="11">
    <source>
        <dbReference type="ARBA" id="ARBA00022679"/>
    </source>
</evidence>
<evidence type="ECO:0000256" key="13">
    <source>
        <dbReference type="ARBA" id="ARBA00023136"/>
    </source>
</evidence>
<evidence type="ECO:0000256" key="16">
    <source>
        <dbReference type="ARBA" id="ARBA00023315"/>
    </source>
</evidence>
<dbReference type="InterPro" id="IPR004552">
    <property type="entry name" value="AGP_acyltrans"/>
</dbReference>
<comment type="domain">
    <text evidence="18">The HXXXXD motif is essential for acyltransferase activity and may constitute the binding site for the phosphate moiety of the glycerol-3-phosphate.</text>
</comment>
<protein>
    <recommendedName>
        <fullName evidence="7 18">1-acyl-sn-glycerol-3-phosphate acyltransferase</fullName>
        <ecNumber evidence="6 18">2.3.1.51</ecNumber>
    </recommendedName>
</protein>
<evidence type="ECO:0000256" key="9">
    <source>
        <dbReference type="ARBA" id="ARBA00022516"/>
    </source>
</evidence>
<evidence type="ECO:0000256" key="2">
    <source>
        <dbReference type="ARBA" id="ARBA00004417"/>
    </source>
</evidence>
<keyword evidence="14 18" id="KW-0594">Phospholipid biosynthesis</keyword>
<dbReference type="Pfam" id="PF01553">
    <property type="entry name" value="Acyltransferase"/>
    <property type="match status" value="1"/>
</dbReference>
<comment type="function">
    <text evidence="17">Converts lysophosphatidic acid (LPA) into phosphatidic acid by incorporating acyl moiety at the 2 position.</text>
</comment>
<keyword evidence="9 18" id="KW-0444">Lipid biosynthesis</keyword>
<evidence type="ECO:0000256" key="6">
    <source>
        <dbReference type="ARBA" id="ARBA00013211"/>
    </source>
</evidence>
<evidence type="ECO:0000256" key="19">
    <source>
        <dbReference type="SAM" id="Phobius"/>
    </source>
</evidence>
<evidence type="ECO:0000256" key="12">
    <source>
        <dbReference type="ARBA" id="ARBA00023098"/>
    </source>
</evidence>
<accession>A0ABZ2EA31</accession>
<dbReference type="PANTHER" id="PTHR10434">
    <property type="entry name" value="1-ACYL-SN-GLYCEROL-3-PHOSPHATE ACYLTRANSFERASE"/>
    <property type="match status" value="1"/>
</dbReference>
<keyword evidence="19" id="KW-1133">Transmembrane helix</keyword>
<sequence length="229" mass="26051">MKILNKIKNWLYALEIVITVIIVVLIFFIAPSSNLWIRRKWAKMQRFLIGYKIDVIGSPDPRANMIIANHQSMLDIMALEDIHPANICWIAKKEIEDLPFFGNVIRIPKMISIDRKDPRSLPKIVKLVKERVSQGRVIAIFPEGTRGNGDKILKFKSGANIIANKLNLVVQPVLIIGSRKILDSKSISINPGILKVIYMDIVDTSNENWLDDTRAKMQELLEDNLTNIG</sequence>
<comment type="pathway">
    <text evidence="3">Phospholipid metabolism; CDP-diacylglycerol biosynthesis; CDP-diacylglycerol from sn-glycerol 3-phosphate: step 2/3.</text>
</comment>
<feature type="domain" description="Phospholipid/glycerol acyltransferase" evidence="20">
    <location>
        <begin position="64"/>
        <end position="178"/>
    </location>
</feature>
<dbReference type="SUPFAM" id="SSF69593">
    <property type="entry name" value="Glycerol-3-phosphate (1)-acyltransferase"/>
    <property type="match status" value="1"/>
</dbReference>
<comment type="catalytic activity">
    <reaction evidence="1 18">
        <text>a 1-acyl-sn-glycero-3-phosphate + an acyl-CoA = a 1,2-diacyl-sn-glycero-3-phosphate + CoA</text>
        <dbReference type="Rhea" id="RHEA:19709"/>
        <dbReference type="ChEBI" id="CHEBI:57287"/>
        <dbReference type="ChEBI" id="CHEBI:57970"/>
        <dbReference type="ChEBI" id="CHEBI:58342"/>
        <dbReference type="ChEBI" id="CHEBI:58608"/>
        <dbReference type="EC" id="2.3.1.51"/>
    </reaction>
</comment>
<gene>
    <name evidence="21" type="ORF">CVIC9261_04260</name>
</gene>
<evidence type="ECO:0000256" key="4">
    <source>
        <dbReference type="ARBA" id="ARBA00005189"/>
    </source>
</evidence>
<evidence type="ECO:0000256" key="8">
    <source>
        <dbReference type="ARBA" id="ARBA00022475"/>
    </source>
</evidence>
<keyword evidence="11 18" id="KW-0808">Transferase</keyword>
<dbReference type="CDD" id="cd07989">
    <property type="entry name" value="LPLAT_AGPAT-like"/>
    <property type="match status" value="1"/>
</dbReference>
<keyword evidence="19" id="KW-0812">Transmembrane</keyword>
<dbReference type="InterPro" id="IPR002123">
    <property type="entry name" value="Plipid/glycerol_acylTrfase"/>
</dbReference>
<comment type="pathway">
    <text evidence="4">Lipid metabolism.</text>
</comment>
<evidence type="ECO:0000256" key="5">
    <source>
        <dbReference type="ARBA" id="ARBA00008655"/>
    </source>
</evidence>
<dbReference type="SMART" id="SM00563">
    <property type="entry name" value="PlsC"/>
    <property type="match status" value="1"/>
</dbReference>
<comment type="similarity">
    <text evidence="5 18">Belongs to the 1-acyl-sn-glycerol-3-phosphate acyltransferase family.</text>
</comment>
<evidence type="ECO:0000313" key="21">
    <source>
        <dbReference type="EMBL" id="WWC42549.1"/>
    </source>
</evidence>
<comment type="subcellular location">
    <subcellularLocation>
        <location evidence="2">Cell inner membrane</location>
        <topology evidence="2">Peripheral membrane protein</topology>
    </subcellularLocation>
</comment>
<evidence type="ECO:0000256" key="14">
    <source>
        <dbReference type="ARBA" id="ARBA00023209"/>
    </source>
</evidence>
<evidence type="ECO:0000256" key="10">
    <source>
        <dbReference type="ARBA" id="ARBA00022519"/>
    </source>
</evidence>
<dbReference type="RefSeq" id="WP_086256635.1">
    <property type="nucleotide sequence ID" value="NZ_CP018793.1"/>
</dbReference>
<evidence type="ECO:0000256" key="7">
    <source>
        <dbReference type="ARBA" id="ARBA00016139"/>
    </source>
</evidence>
<keyword evidence="10" id="KW-0997">Cell inner membrane</keyword>
<dbReference type="GeneID" id="93113296"/>
<evidence type="ECO:0000256" key="1">
    <source>
        <dbReference type="ARBA" id="ARBA00001141"/>
    </source>
</evidence>
<dbReference type="Proteomes" id="UP001318120">
    <property type="component" value="Chromosome"/>
</dbReference>
<keyword evidence="12 18" id="KW-0443">Lipid metabolism</keyword>
<evidence type="ECO:0000259" key="20">
    <source>
        <dbReference type="SMART" id="SM00563"/>
    </source>
</evidence>
<dbReference type="EC" id="2.3.1.51" evidence="6 18"/>
<evidence type="ECO:0000313" key="22">
    <source>
        <dbReference type="Proteomes" id="UP001318120"/>
    </source>
</evidence>
<evidence type="ECO:0000256" key="15">
    <source>
        <dbReference type="ARBA" id="ARBA00023264"/>
    </source>
</evidence>
<evidence type="ECO:0000256" key="3">
    <source>
        <dbReference type="ARBA" id="ARBA00004728"/>
    </source>
</evidence>
<dbReference type="GO" id="GO:0016746">
    <property type="term" value="F:acyltransferase activity"/>
    <property type="evidence" value="ECO:0007669"/>
    <property type="project" value="UniProtKB-KW"/>
</dbReference>
<feature type="transmembrane region" description="Helical" evidence="19">
    <location>
        <begin position="12"/>
        <end position="37"/>
    </location>
</feature>
<evidence type="ECO:0000256" key="17">
    <source>
        <dbReference type="ARBA" id="ARBA00037183"/>
    </source>
</evidence>
<keyword evidence="8" id="KW-1003">Cell membrane</keyword>
<proteinExistence type="inferred from homology"/>
<keyword evidence="22" id="KW-1185">Reference proteome</keyword>
<reference evidence="21 22" key="1">
    <citation type="journal article" date="2017" name="Genome Biol. Evol.">
        <title>Comparative Genomic Analysis Identifies a Campylobacter Clade Deficient in Selenium Metabolism.</title>
        <authorList>
            <person name="Miller W.G."/>
            <person name="Yee E."/>
            <person name="Lopes B.S."/>
            <person name="Chapman M.H."/>
            <person name="Huynh S."/>
            <person name="Bono J.L."/>
            <person name="Parker C.T."/>
            <person name="Strachan N.J.C."/>
            <person name="Forbes K.J."/>
        </authorList>
    </citation>
    <scope>NUCLEOTIDE SEQUENCE [LARGE SCALE GENOMIC DNA]</scope>
    <source>
        <strain evidence="21 22">RM9261</strain>
    </source>
</reference>
<dbReference type="EMBL" id="CP144916">
    <property type="protein sequence ID" value="WWC42549.1"/>
    <property type="molecule type" value="Genomic_DNA"/>
</dbReference>
<organism evidence="21 22">
    <name type="scientific">Campylobacter vicugnae</name>
    <dbReference type="NCBI Taxonomy" id="1660076"/>
    <lineage>
        <taxon>Bacteria</taxon>
        <taxon>Pseudomonadati</taxon>
        <taxon>Campylobacterota</taxon>
        <taxon>Epsilonproteobacteria</taxon>
        <taxon>Campylobacterales</taxon>
        <taxon>Campylobacteraceae</taxon>
        <taxon>Campylobacter</taxon>
    </lineage>
</organism>